<comment type="caution">
    <text evidence="2">The sequence shown here is derived from an EMBL/GenBank/DDBJ whole genome shotgun (WGS) entry which is preliminary data.</text>
</comment>
<evidence type="ECO:0000256" key="1">
    <source>
        <dbReference type="SAM" id="MobiDB-lite"/>
    </source>
</evidence>
<evidence type="ECO:0000313" key="3">
    <source>
        <dbReference type="Proteomes" id="UP000243498"/>
    </source>
</evidence>
<protein>
    <submittedName>
        <fullName evidence="2">Uncharacterized protein</fullName>
    </submittedName>
</protein>
<name>A0A166XQB3_METRR</name>
<keyword evidence="3" id="KW-1185">Reference proteome</keyword>
<organism evidence="2 3">
    <name type="scientific">Metarhizium rileyi (strain RCEF 4871)</name>
    <name type="common">Nomuraea rileyi</name>
    <dbReference type="NCBI Taxonomy" id="1649241"/>
    <lineage>
        <taxon>Eukaryota</taxon>
        <taxon>Fungi</taxon>
        <taxon>Dikarya</taxon>
        <taxon>Ascomycota</taxon>
        <taxon>Pezizomycotina</taxon>
        <taxon>Sordariomycetes</taxon>
        <taxon>Hypocreomycetidae</taxon>
        <taxon>Hypocreales</taxon>
        <taxon>Clavicipitaceae</taxon>
        <taxon>Metarhizium</taxon>
    </lineage>
</organism>
<proteinExistence type="predicted"/>
<feature type="compositionally biased region" description="Basic and acidic residues" evidence="1">
    <location>
        <begin position="99"/>
        <end position="127"/>
    </location>
</feature>
<accession>A0A166XQB3</accession>
<dbReference type="OrthoDB" id="5146899at2759"/>
<dbReference type="STRING" id="1081105.A0A166XQB3"/>
<reference evidence="2 3" key="1">
    <citation type="journal article" date="2016" name="Genome Biol. Evol.">
        <title>Divergent and convergent evolution of fungal pathogenicity.</title>
        <authorList>
            <person name="Shang Y."/>
            <person name="Xiao G."/>
            <person name="Zheng P."/>
            <person name="Cen K."/>
            <person name="Zhan S."/>
            <person name="Wang C."/>
        </authorList>
    </citation>
    <scope>NUCLEOTIDE SEQUENCE [LARGE SCALE GENOMIC DNA]</scope>
    <source>
        <strain evidence="2 3">RCEF 4871</strain>
    </source>
</reference>
<dbReference type="EMBL" id="AZHC01000037">
    <property type="protein sequence ID" value="OAA36064.1"/>
    <property type="molecule type" value="Genomic_DNA"/>
</dbReference>
<evidence type="ECO:0000313" key="2">
    <source>
        <dbReference type="EMBL" id="OAA36064.1"/>
    </source>
</evidence>
<gene>
    <name evidence="2" type="ORF">NOR_07670</name>
</gene>
<dbReference type="Proteomes" id="UP000243498">
    <property type="component" value="Unassembled WGS sequence"/>
</dbReference>
<sequence>MHTLQNYLGEEPVYGGNAYAFTSTLLGGYLNLNAHHLTTPANPGQRPDYHVTQLKAYALRDDEVLLEGISAFRNLRKLAKTYRDQFIQAANAKARKRHSEVTNAEKDDHGTMEKQGEGKSHFFDYFD</sequence>
<dbReference type="AlphaFoldDB" id="A0A166XQB3"/>
<feature type="region of interest" description="Disordered" evidence="1">
    <location>
        <begin position="93"/>
        <end position="127"/>
    </location>
</feature>